<evidence type="ECO:0000313" key="4">
    <source>
        <dbReference type="Proteomes" id="UP000278143"/>
    </source>
</evidence>
<evidence type="ECO:0000256" key="1">
    <source>
        <dbReference type="ARBA" id="ARBA00023002"/>
    </source>
</evidence>
<reference evidence="4" key="1">
    <citation type="journal article" date="2018" name="Nat. Microbiol.">
        <title>Leveraging single-cell genomics to expand the fungal tree of life.</title>
        <authorList>
            <person name="Ahrendt S.R."/>
            <person name="Quandt C.A."/>
            <person name="Ciobanu D."/>
            <person name="Clum A."/>
            <person name="Salamov A."/>
            <person name="Andreopoulos B."/>
            <person name="Cheng J.F."/>
            <person name="Woyke T."/>
            <person name="Pelin A."/>
            <person name="Henrissat B."/>
            <person name="Reynolds N.K."/>
            <person name="Benny G.L."/>
            <person name="Smith M.E."/>
            <person name="James T.Y."/>
            <person name="Grigoriev I.V."/>
        </authorList>
    </citation>
    <scope>NUCLEOTIDE SEQUENCE [LARGE SCALE GENOMIC DNA]</scope>
    <source>
        <strain evidence="4">Benny S71-1</strain>
    </source>
</reference>
<dbReference type="InterPro" id="IPR013154">
    <property type="entry name" value="ADH-like_N"/>
</dbReference>
<dbReference type="InterPro" id="IPR036291">
    <property type="entry name" value="NAD(P)-bd_dom_sf"/>
</dbReference>
<dbReference type="SUPFAM" id="SSF50129">
    <property type="entry name" value="GroES-like"/>
    <property type="match status" value="1"/>
</dbReference>
<dbReference type="Gene3D" id="3.40.50.720">
    <property type="entry name" value="NAD(P)-binding Rossmann-like Domain"/>
    <property type="match status" value="1"/>
</dbReference>
<dbReference type="PANTHER" id="PTHR44054:SF1">
    <property type="entry name" value="SYNAPTIC VESICLE MEMBRANE PROTEIN VAT-1 HOMOLOG"/>
    <property type="match status" value="1"/>
</dbReference>
<dbReference type="PANTHER" id="PTHR44054">
    <property type="entry name" value="SYNAPTIC VESICLE MEMBRANE PROTEIN VAT-1 HOMOLOG-LIKE"/>
    <property type="match status" value="1"/>
</dbReference>
<keyword evidence="4" id="KW-1185">Reference proteome</keyword>
<dbReference type="GO" id="GO:0016491">
    <property type="term" value="F:oxidoreductase activity"/>
    <property type="evidence" value="ECO:0007669"/>
    <property type="project" value="UniProtKB-KW"/>
</dbReference>
<dbReference type="Gene3D" id="3.90.180.10">
    <property type="entry name" value="Medium-chain alcohol dehydrogenases, catalytic domain"/>
    <property type="match status" value="1"/>
</dbReference>
<name>A0A4P9Z6A6_9FUNG</name>
<dbReference type="InterPro" id="IPR020843">
    <property type="entry name" value="ER"/>
</dbReference>
<dbReference type="AlphaFoldDB" id="A0A4P9Z6A6"/>
<gene>
    <name evidence="3" type="ORF">SYNPS1DRAFT_21087</name>
</gene>
<protein>
    <submittedName>
        <fullName evidence="3">Alcohol dehydrogenase zinc-binding domain protein</fullName>
    </submittedName>
</protein>
<dbReference type="SUPFAM" id="SSF51735">
    <property type="entry name" value="NAD(P)-binding Rossmann-fold domains"/>
    <property type="match status" value="1"/>
</dbReference>
<sequence length="343" mass="37686">MRQIVFTGRNKVSVKDAEDPTPAAGEVLIAVEAAGVNFADILARKGLYPDAPSFPCVVGYEVAGRVVALGENVDASWKDADVVALTRFGGYTEKLTVPLTQLCRKPDRLTYAEAASIPVAYLTAWMLLVEQGGLRKEHTVLIQNAGSGVGLAAIDIVRHVGARAIGTASEHKHDFLTGERGLDHAVNYREDNWPDRVRELTDNRGVDLAIDPLGPSSWTRSFSLLRLGGRLGMYGASEIVADNYGWIMGLVRFMFRMPTFKPLALMDKCCGVYGTNLLRMFAEPERAHDWLLTIMQGVDEGWVRPHHDRTFTFEEAEAAHMYIEERRSIGKVILVPGAAASTS</sequence>
<dbReference type="InterPro" id="IPR052100">
    <property type="entry name" value="SV-ATPase_mito-regulator"/>
</dbReference>
<dbReference type="OrthoDB" id="48317at2759"/>
<keyword evidence="1" id="KW-0560">Oxidoreductase</keyword>
<dbReference type="Pfam" id="PF13602">
    <property type="entry name" value="ADH_zinc_N_2"/>
    <property type="match status" value="1"/>
</dbReference>
<evidence type="ECO:0000313" key="3">
    <source>
        <dbReference type="EMBL" id="RKP27371.1"/>
    </source>
</evidence>
<dbReference type="InterPro" id="IPR011032">
    <property type="entry name" value="GroES-like_sf"/>
</dbReference>
<dbReference type="Proteomes" id="UP000278143">
    <property type="component" value="Unassembled WGS sequence"/>
</dbReference>
<organism evidence="3 4">
    <name type="scientific">Syncephalis pseudoplumigaleata</name>
    <dbReference type="NCBI Taxonomy" id="1712513"/>
    <lineage>
        <taxon>Eukaryota</taxon>
        <taxon>Fungi</taxon>
        <taxon>Fungi incertae sedis</taxon>
        <taxon>Zoopagomycota</taxon>
        <taxon>Zoopagomycotina</taxon>
        <taxon>Zoopagomycetes</taxon>
        <taxon>Zoopagales</taxon>
        <taxon>Piptocephalidaceae</taxon>
        <taxon>Syncephalis</taxon>
    </lineage>
</organism>
<dbReference type="Pfam" id="PF08240">
    <property type="entry name" value="ADH_N"/>
    <property type="match status" value="1"/>
</dbReference>
<accession>A0A4P9Z6A6</accession>
<evidence type="ECO:0000259" key="2">
    <source>
        <dbReference type="SMART" id="SM00829"/>
    </source>
</evidence>
<dbReference type="SMART" id="SM00829">
    <property type="entry name" value="PKS_ER"/>
    <property type="match status" value="1"/>
</dbReference>
<proteinExistence type="predicted"/>
<dbReference type="EMBL" id="KZ989219">
    <property type="protein sequence ID" value="RKP27371.1"/>
    <property type="molecule type" value="Genomic_DNA"/>
</dbReference>
<feature type="domain" description="Enoyl reductase (ER)" evidence="2">
    <location>
        <begin position="8"/>
        <end position="334"/>
    </location>
</feature>